<name>A0ABW5U5M7_9RHOB</name>
<evidence type="ECO:0000256" key="6">
    <source>
        <dbReference type="ARBA" id="ARBA00022989"/>
    </source>
</evidence>
<evidence type="ECO:0000256" key="8">
    <source>
        <dbReference type="ARBA" id="ARBA00035655"/>
    </source>
</evidence>
<dbReference type="PANTHER" id="PTHR30574">
    <property type="entry name" value="INNER MEMBRANE PROTEIN YEDE"/>
    <property type="match status" value="1"/>
</dbReference>
<proteinExistence type="inferred from homology"/>
<evidence type="ECO:0000256" key="7">
    <source>
        <dbReference type="ARBA" id="ARBA00023136"/>
    </source>
</evidence>
<evidence type="ECO:0000256" key="5">
    <source>
        <dbReference type="ARBA" id="ARBA00022692"/>
    </source>
</evidence>
<dbReference type="Pfam" id="PF04143">
    <property type="entry name" value="Sulf_transp"/>
    <property type="match status" value="1"/>
</dbReference>
<comment type="subcellular location">
    <subcellularLocation>
        <location evidence="1">Cell inner membrane</location>
        <topology evidence="1">Multi-pass membrane protein</topology>
    </subcellularLocation>
</comment>
<dbReference type="RefSeq" id="WP_386375185.1">
    <property type="nucleotide sequence ID" value="NZ_JBHUMP010000012.1"/>
</dbReference>
<gene>
    <name evidence="10" type="ORF">ACFSUD_13760</name>
</gene>
<comment type="similarity">
    <text evidence="8">Belongs to the TsuA/YedE (TC 9.B.102) family.</text>
</comment>
<evidence type="ECO:0000256" key="1">
    <source>
        <dbReference type="ARBA" id="ARBA00004429"/>
    </source>
</evidence>
<evidence type="ECO:0000256" key="2">
    <source>
        <dbReference type="ARBA" id="ARBA00022448"/>
    </source>
</evidence>
<dbReference type="PANTHER" id="PTHR30574:SF1">
    <property type="entry name" value="SULPHUR TRANSPORT DOMAIN-CONTAINING PROTEIN"/>
    <property type="match status" value="1"/>
</dbReference>
<sequence length="157" mass="16305">MQWRRPPESRRHGMETQFTPWLSLLGGMTIGASAVLLMATNGRIAGISGLTSRIFARDSDGEARGVSALFVLGLLLAAPLWLVFLGGWPQQWVPSNLPLMALAGGLVGFGAVYGNGCTSGHGVCGIARGSGRSIVATAIFVAAAFVTVTLTRHVIGG</sequence>
<keyword evidence="4" id="KW-0997">Cell inner membrane</keyword>
<feature type="transmembrane region" description="Helical" evidence="9">
    <location>
        <begin position="134"/>
        <end position="155"/>
    </location>
</feature>
<organism evidence="10 11">
    <name type="scientific">Sulfitobacter aestuarii</name>
    <dbReference type="NCBI Taxonomy" id="2161676"/>
    <lineage>
        <taxon>Bacteria</taxon>
        <taxon>Pseudomonadati</taxon>
        <taxon>Pseudomonadota</taxon>
        <taxon>Alphaproteobacteria</taxon>
        <taxon>Rhodobacterales</taxon>
        <taxon>Roseobacteraceae</taxon>
        <taxon>Sulfitobacter</taxon>
    </lineage>
</organism>
<accession>A0ABW5U5M7</accession>
<evidence type="ECO:0000256" key="4">
    <source>
        <dbReference type="ARBA" id="ARBA00022519"/>
    </source>
</evidence>
<keyword evidence="11" id="KW-1185">Reference proteome</keyword>
<keyword evidence="5 9" id="KW-0812">Transmembrane</keyword>
<feature type="transmembrane region" description="Helical" evidence="9">
    <location>
        <begin position="21"/>
        <end position="45"/>
    </location>
</feature>
<dbReference type="InterPro" id="IPR007272">
    <property type="entry name" value="Sulf_transp_TsuA/YedE"/>
</dbReference>
<keyword evidence="3" id="KW-1003">Cell membrane</keyword>
<dbReference type="Proteomes" id="UP001597474">
    <property type="component" value="Unassembled WGS sequence"/>
</dbReference>
<keyword evidence="7 9" id="KW-0472">Membrane</keyword>
<keyword evidence="2" id="KW-0813">Transport</keyword>
<evidence type="ECO:0000313" key="11">
    <source>
        <dbReference type="Proteomes" id="UP001597474"/>
    </source>
</evidence>
<evidence type="ECO:0000256" key="9">
    <source>
        <dbReference type="SAM" id="Phobius"/>
    </source>
</evidence>
<protein>
    <submittedName>
        <fullName evidence="10">YeeE/YedE family protein</fullName>
    </submittedName>
</protein>
<comment type="caution">
    <text evidence="10">The sequence shown here is derived from an EMBL/GenBank/DDBJ whole genome shotgun (WGS) entry which is preliminary data.</text>
</comment>
<feature type="transmembrane region" description="Helical" evidence="9">
    <location>
        <begin position="65"/>
        <end position="85"/>
    </location>
</feature>
<feature type="transmembrane region" description="Helical" evidence="9">
    <location>
        <begin position="97"/>
        <end position="114"/>
    </location>
</feature>
<reference evidence="11" key="1">
    <citation type="journal article" date="2019" name="Int. J. Syst. Evol. Microbiol.">
        <title>The Global Catalogue of Microorganisms (GCM) 10K type strain sequencing project: providing services to taxonomists for standard genome sequencing and annotation.</title>
        <authorList>
            <consortium name="The Broad Institute Genomics Platform"/>
            <consortium name="The Broad Institute Genome Sequencing Center for Infectious Disease"/>
            <person name="Wu L."/>
            <person name="Ma J."/>
        </authorList>
    </citation>
    <scope>NUCLEOTIDE SEQUENCE [LARGE SCALE GENOMIC DNA]</scope>
    <source>
        <strain evidence="11">TISTR 2562</strain>
    </source>
</reference>
<evidence type="ECO:0000256" key="3">
    <source>
        <dbReference type="ARBA" id="ARBA00022475"/>
    </source>
</evidence>
<evidence type="ECO:0000313" key="10">
    <source>
        <dbReference type="EMBL" id="MFD2740648.1"/>
    </source>
</evidence>
<keyword evidence="6 9" id="KW-1133">Transmembrane helix</keyword>
<dbReference type="EMBL" id="JBHUMP010000012">
    <property type="protein sequence ID" value="MFD2740648.1"/>
    <property type="molecule type" value="Genomic_DNA"/>
</dbReference>